<evidence type="ECO:0000259" key="16">
    <source>
        <dbReference type="Pfam" id="PF04389"/>
    </source>
</evidence>
<evidence type="ECO:0000256" key="5">
    <source>
        <dbReference type="ARBA" id="ARBA00022692"/>
    </source>
</evidence>
<keyword evidence="9 14" id="KW-0862">Zinc</keyword>
<evidence type="ECO:0000256" key="3">
    <source>
        <dbReference type="ARBA" id="ARBA00010918"/>
    </source>
</evidence>
<keyword evidence="11" id="KW-0482">Metalloprotease</keyword>
<organism evidence="17 18">
    <name type="scientific">Sparassis crispa</name>
    <dbReference type="NCBI Taxonomy" id="139825"/>
    <lineage>
        <taxon>Eukaryota</taxon>
        <taxon>Fungi</taxon>
        <taxon>Dikarya</taxon>
        <taxon>Basidiomycota</taxon>
        <taxon>Agaricomycotina</taxon>
        <taxon>Agaricomycetes</taxon>
        <taxon>Polyporales</taxon>
        <taxon>Sparassidaceae</taxon>
        <taxon>Sparassis</taxon>
    </lineage>
</organism>
<dbReference type="SUPFAM" id="SSF53187">
    <property type="entry name" value="Zn-dependent exopeptidases"/>
    <property type="match status" value="1"/>
</dbReference>
<keyword evidence="8" id="KW-0256">Endoplasmic reticulum</keyword>
<feature type="transmembrane region" description="Helical" evidence="15">
    <location>
        <begin position="450"/>
        <end position="471"/>
    </location>
</feature>
<evidence type="ECO:0000256" key="12">
    <source>
        <dbReference type="ARBA" id="ARBA00023136"/>
    </source>
</evidence>
<dbReference type="STRING" id="139825.A0A401H556"/>
<dbReference type="InterPro" id="IPR045175">
    <property type="entry name" value="M28_fam"/>
</dbReference>
<evidence type="ECO:0000256" key="14">
    <source>
        <dbReference type="RuleBase" id="RU361240"/>
    </source>
</evidence>
<dbReference type="CDD" id="cd03875">
    <property type="entry name" value="M28_Fxna_like"/>
    <property type="match status" value="1"/>
</dbReference>
<dbReference type="EMBL" id="BFAD01000016">
    <property type="protein sequence ID" value="GBE89509.1"/>
    <property type="molecule type" value="Genomic_DNA"/>
</dbReference>
<feature type="transmembrane region" description="Helical" evidence="15">
    <location>
        <begin position="414"/>
        <end position="438"/>
    </location>
</feature>
<keyword evidence="6 14" id="KW-0479">Metal-binding</keyword>
<sequence length="863" mass="94762">MSTPLGPRPRWGPVRSLLCLAPLLLVPFYSFKLNYALPEPITDPVNPITGLPQISEANALAHAKYLSEDIGYRTVGTREHALGDAWMLQQAELLHAQCEEVLRVHPGRRLQCEVWHQQGSGSHRFDMMGRRLYKTYVDLTNVIIRVSDGTPAGKEHAVLVNSHVDSTLPSPGGADDAISVGIMMECVRVLVNTPDWEPKHAIIFLFNNAEESLQDGSHLFATQHPVAKTVRAFINLEAAGTTGQEMLFQATSEQMIRAYSYVPRPFGTIIASEVFSSGIILSDTDFRQFEQYLNVTGLDIAIVSNSYLYHMRNDLVENIEPGVTQHMGENVLALLLYLSSPESPLPTLTEGYTRPTTVFFQYLGYFYLYSFRTANTIYLAMLVTSLILAKVTYVDPAPALKKGKGLLGEHAKGILAVSSAFVGSLVGANVVAVVMRLVLGKGMSWFSSEWSCVALYGPAALAGGLASQLLVGRVPERTVFSSVLLLQSFLTCALQFVGIGSSALYFLSCVGYCAALVLNAFVTNSKDDISLWSYLIGQLNPLMVGTQIFCITLDVFVPLTGRMGQEAPAEHIIASIVAFTGGYSLPLAIPFVHRFSHRMLARMVILMSVLTAVMMVAFSMRSPFDAMHQKRLFVIHMENVTSEEQHLHVAAADGAPGFDVLAQSIARDFGVEGMDPTSVILNSWSNYWESMYPFSEFLTPYKFDLPLKPDYLVAPEHDFTITAANDTIDAAAGTRSLTLVINHPGIIWTAIVFDAHVLKWNLDDNPPDEYARHHIKEASFYGHDTWTVDLVIKLPPGADAKAGLRVDFVGIHEKAMWPGKKAEKAEGGRAMVLFEEFDAWIEKEMAGTVDTLLIGGVGGVAVV</sequence>
<dbReference type="InParanoid" id="A0A401H556"/>
<dbReference type="PANTHER" id="PTHR12147">
    <property type="entry name" value="METALLOPEPTIDASE M28 FAMILY MEMBER"/>
    <property type="match status" value="1"/>
</dbReference>
<dbReference type="Gene3D" id="3.40.630.10">
    <property type="entry name" value="Zn peptidases"/>
    <property type="match status" value="1"/>
</dbReference>
<protein>
    <recommendedName>
        <fullName evidence="14">Peptide hydrolase</fullName>
        <ecNumber evidence="14">3.4.-.-</ecNumber>
    </recommendedName>
</protein>
<feature type="domain" description="Peptidase M28" evidence="16">
    <location>
        <begin position="141"/>
        <end position="334"/>
    </location>
</feature>
<evidence type="ECO:0000256" key="9">
    <source>
        <dbReference type="ARBA" id="ARBA00022833"/>
    </source>
</evidence>
<accession>A0A401H556</accession>
<dbReference type="GO" id="GO:0046872">
    <property type="term" value="F:metal ion binding"/>
    <property type="evidence" value="ECO:0007669"/>
    <property type="project" value="UniProtKB-KW"/>
</dbReference>
<dbReference type="AlphaFoldDB" id="A0A401H556"/>
<feature type="transmembrane region" description="Helical" evidence="15">
    <location>
        <begin position="572"/>
        <end position="593"/>
    </location>
</feature>
<comment type="caution">
    <text evidence="17">The sequence shown here is derived from an EMBL/GenBank/DDBJ whole genome shotgun (WGS) entry which is preliminary data.</text>
</comment>
<dbReference type="FunCoup" id="A0A401H556">
    <property type="interactions" value="38"/>
</dbReference>
<dbReference type="PANTHER" id="PTHR12147:SF22">
    <property type="entry name" value="ENDOPLASMIC RETICULUM METALLOPEPTIDASE 1"/>
    <property type="match status" value="1"/>
</dbReference>
<dbReference type="EC" id="3.4.-.-" evidence="14"/>
<dbReference type="GO" id="GO:0008235">
    <property type="term" value="F:metalloexopeptidase activity"/>
    <property type="evidence" value="ECO:0007669"/>
    <property type="project" value="InterPro"/>
</dbReference>
<evidence type="ECO:0000256" key="10">
    <source>
        <dbReference type="ARBA" id="ARBA00022989"/>
    </source>
</evidence>
<dbReference type="RefSeq" id="XP_027620422.1">
    <property type="nucleotide sequence ID" value="XM_027764621.1"/>
</dbReference>
<gene>
    <name evidence="17" type="ORF">SCP_1601710</name>
</gene>
<name>A0A401H556_9APHY</name>
<keyword evidence="5 15" id="KW-0812">Transmembrane</keyword>
<keyword evidence="12 15" id="KW-0472">Membrane</keyword>
<dbReference type="FunFam" id="3.40.630.10:FF:000008">
    <property type="entry name" value="Endoplasmic reticulum metallopeptidase 1"/>
    <property type="match status" value="1"/>
</dbReference>
<feature type="transmembrane region" description="Helical" evidence="15">
    <location>
        <begin position="599"/>
        <end position="620"/>
    </location>
</feature>
<dbReference type="Proteomes" id="UP000287166">
    <property type="component" value="Unassembled WGS sequence"/>
</dbReference>
<dbReference type="InterPro" id="IPR048024">
    <property type="entry name" value="Fxna-like_M28_dom"/>
</dbReference>
<keyword evidence="4 14" id="KW-0645">Protease</keyword>
<dbReference type="GeneID" id="38786426"/>
<evidence type="ECO:0000256" key="4">
    <source>
        <dbReference type="ARBA" id="ARBA00022670"/>
    </source>
</evidence>
<feature type="transmembrane region" description="Helical" evidence="15">
    <location>
        <begin position="504"/>
        <end position="522"/>
    </location>
</feature>
<keyword evidence="7 14" id="KW-0378">Hydrolase</keyword>
<feature type="transmembrane region" description="Helical" evidence="15">
    <location>
        <begin position="376"/>
        <end position="394"/>
    </location>
</feature>
<comment type="cofactor">
    <cofactor evidence="1">
        <name>Zn(2+)</name>
        <dbReference type="ChEBI" id="CHEBI:29105"/>
    </cofactor>
</comment>
<dbReference type="InterPro" id="IPR007484">
    <property type="entry name" value="Peptidase_M28"/>
</dbReference>
<comment type="similarity">
    <text evidence="3 14">Belongs to the peptidase M28 family.</text>
</comment>
<evidence type="ECO:0000256" key="11">
    <source>
        <dbReference type="ARBA" id="ARBA00023049"/>
    </source>
</evidence>
<keyword evidence="18" id="KW-1185">Reference proteome</keyword>
<evidence type="ECO:0000256" key="7">
    <source>
        <dbReference type="ARBA" id="ARBA00022801"/>
    </source>
</evidence>
<keyword evidence="13" id="KW-0325">Glycoprotein</keyword>
<keyword evidence="10 15" id="KW-1133">Transmembrane helix</keyword>
<evidence type="ECO:0000256" key="8">
    <source>
        <dbReference type="ARBA" id="ARBA00022824"/>
    </source>
</evidence>
<evidence type="ECO:0000313" key="18">
    <source>
        <dbReference type="Proteomes" id="UP000287166"/>
    </source>
</evidence>
<comment type="subcellular location">
    <subcellularLocation>
        <location evidence="2">Endoplasmic reticulum membrane</location>
        <topology evidence="2">Multi-pass membrane protein</topology>
    </subcellularLocation>
</comment>
<dbReference type="OrthoDB" id="76293at2759"/>
<evidence type="ECO:0000256" key="6">
    <source>
        <dbReference type="ARBA" id="ARBA00022723"/>
    </source>
</evidence>
<dbReference type="GO" id="GO:0005789">
    <property type="term" value="C:endoplasmic reticulum membrane"/>
    <property type="evidence" value="ECO:0007669"/>
    <property type="project" value="UniProtKB-SubCell"/>
</dbReference>
<evidence type="ECO:0000313" key="17">
    <source>
        <dbReference type="EMBL" id="GBE89509.1"/>
    </source>
</evidence>
<evidence type="ECO:0000256" key="2">
    <source>
        <dbReference type="ARBA" id="ARBA00004477"/>
    </source>
</evidence>
<dbReference type="Pfam" id="PF04389">
    <property type="entry name" value="Peptidase_M28"/>
    <property type="match status" value="1"/>
</dbReference>
<dbReference type="GO" id="GO:0006508">
    <property type="term" value="P:proteolysis"/>
    <property type="evidence" value="ECO:0007669"/>
    <property type="project" value="UniProtKB-KW"/>
</dbReference>
<evidence type="ECO:0000256" key="15">
    <source>
        <dbReference type="SAM" id="Phobius"/>
    </source>
</evidence>
<proteinExistence type="inferred from homology"/>
<feature type="transmembrane region" description="Helical" evidence="15">
    <location>
        <begin position="477"/>
        <end position="497"/>
    </location>
</feature>
<reference evidence="17 18" key="1">
    <citation type="journal article" date="2018" name="Sci. Rep.">
        <title>Genome sequence of the cauliflower mushroom Sparassis crispa (Hanabiratake) and its association with beneficial usage.</title>
        <authorList>
            <person name="Kiyama R."/>
            <person name="Furutani Y."/>
            <person name="Kawaguchi K."/>
            <person name="Nakanishi T."/>
        </authorList>
    </citation>
    <scope>NUCLEOTIDE SEQUENCE [LARGE SCALE GENOMIC DNA]</scope>
</reference>
<evidence type="ECO:0000256" key="1">
    <source>
        <dbReference type="ARBA" id="ARBA00001947"/>
    </source>
</evidence>
<evidence type="ECO:0000256" key="13">
    <source>
        <dbReference type="ARBA" id="ARBA00023180"/>
    </source>
</evidence>